<dbReference type="NCBIfam" id="TIGR00040">
    <property type="entry name" value="yfcE"/>
    <property type="match status" value="1"/>
</dbReference>
<protein>
    <recommendedName>
        <fullName evidence="2">Phosphoesterase</fullName>
        <ecNumber evidence="2">3.1.4.-</ecNumber>
    </recommendedName>
</protein>
<dbReference type="Gene3D" id="3.60.21.10">
    <property type="match status" value="1"/>
</dbReference>
<dbReference type="AlphaFoldDB" id="F2JS32"/>
<dbReference type="Pfam" id="PF12850">
    <property type="entry name" value="Metallophos_2"/>
    <property type="match status" value="1"/>
</dbReference>
<evidence type="ECO:0000256" key="2">
    <source>
        <dbReference type="RuleBase" id="RU362039"/>
    </source>
</evidence>
<dbReference type="InterPro" id="IPR041802">
    <property type="entry name" value="MPP_YfcE"/>
</dbReference>
<dbReference type="KEGG" id="cle:Clole_1116"/>
<dbReference type="EMBL" id="CP002582">
    <property type="protein sequence ID" value="ADZ82846.1"/>
    <property type="molecule type" value="Genomic_DNA"/>
</dbReference>
<dbReference type="STRING" id="642492.Clole_1116"/>
<proteinExistence type="inferred from homology"/>
<evidence type="ECO:0000259" key="3">
    <source>
        <dbReference type="Pfam" id="PF12850"/>
    </source>
</evidence>
<name>F2JS32_CELLD</name>
<dbReference type="GO" id="GO:0046872">
    <property type="term" value="F:metal ion binding"/>
    <property type="evidence" value="ECO:0007669"/>
    <property type="project" value="UniProtKB-KW"/>
</dbReference>
<dbReference type="Proteomes" id="UP000008467">
    <property type="component" value="Chromosome"/>
</dbReference>
<dbReference type="CDD" id="cd00841">
    <property type="entry name" value="MPP_YfcE"/>
    <property type="match status" value="1"/>
</dbReference>
<evidence type="ECO:0000313" key="5">
    <source>
        <dbReference type="Proteomes" id="UP000008467"/>
    </source>
</evidence>
<dbReference type="eggNOG" id="COG0622">
    <property type="taxonomic scope" value="Bacteria"/>
</dbReference>
<feature type="domain" description="Calcineurin-like phosphoesterase" evidence="3">
    <location>
        <begin position="1"/>
        <end position="151"/>
    </location>
</feature>
<evidence type="ECO:0000256" key="1">
    <source>
        <dbReference type="ARBA" id="ARBA00008950"/>
    </source>
</evidence>
<organism evidence="4 5">
    <name type="scientific">Cellulosilyticum lentocellum (strain ATCC 49066 / DSM 5427 / NCIMB 11756 / RHM5)</name>
    <name type="common">Clostridium lentocellum</name>
    <dbReference type="NCBI Taxonomy" id="642492"/>
    <lineage>
        <taxon>Bacteria</taxon>
        <taxon>Bacillati</taxon>
        <taxon>Bacillota</taxon>
        <taxon>Clostridia</taxon>
        <taxon>Lachnospirales</taxon>
        <taxon>Cellulosilyticaceae</taxon>
        <taxon>Cellulosilyticum</taxon>
    </lineage>
</organism>
<dbReference type="InterPro" id="IPR024654">
    <property type="entry name" value="Calcineurin-like_PHP_lpxH"/>
</dbReference>
<comment type="similarity">
    <text evidence="1 2">Belongs to the metallophosphoesterase superfamily. YfcE family.</text>
</comment>
<dbReference type="InterPro" id="IPR000979">
    <property type="entry name" value="Phosphodiesterase_MJ0936/Vps29"/>
</dbReference>
<dbReference type="InterPro" id="IPR029052">
    <property type="entry name" value="Metallo-depent_PP-like"/>
</dbReference>
<reference evidence="4 5" key="1">
    <citation type="journal article" date="2011" name="J. Bacteriol.">
        <title>Complete genome sequence of the cellulose-degrading bacterium Cellulosilyticum lentocellum.</title>
        <authorList>
            <consortium name="US DOE Joint Genome Institute"/>
            <person name="Miller D.A."/>
            <person name="Suen G."/>
            <person name="Bruce D."/>
            <person name="Copeland A."/>
            <person name="Cheng J.F."/>
            <person name="Detter C."/>
            <person name="Goodwin L.A."/>
            <person name="Han C.S."/>
            <person name="Hauser L.J."/>
            <person name="Land M.L."/>
            <person name="Lapidus A."/>
            <person name="Lucas S."/>
            <person name="Meincke L."/>
            <person name="Pitluck S."/>
            <person name="Tapia R."/>
            <person name="Teshima H."/>
            <person name="Woyke T."/>
            <person name="Fox B.G."/>
            <person name="Angert E.R."/>
            <person name="Currie C.R."/>
        </authorList>
    </citation>
    <scope>NUCLEOTIDE SEQUENCE [LARGE SCALE GENOMIC DNA]</scope>
    <source>
        <strain evidence="5">ATCC 49066 / DSM 5427 / NCIMB 11756 / RHM5</strain>
    </source>
</reference>
<gene>
    <name evidence="4" type="ordered locus">Clole_1116</name>
</gene>
<dbReference type="EC" id="3.1.4.-" evidence="2"/>
<accession>F2JS32</accession>
<evidence type="ECO:0000313" key="4">
    <source>
        <dbReference type="EMBL" id="ADZ82846.1"/>
    </source>
</evidence>
<dbReference type="SUPFAM" id="SSF56300">
    <property type="entry name" value="Metallo-dependent phosphatases"/>
    <property type="match status" value="1"/>
</dbReference>
<sequence>MKVLIISDTHGKIENVKMILERTIPLGVGTVLHCGDYVSDARLLQKYYPGVEIYYVYGNCDVGFGGAYSEVVTIEGVSFYMTHGHRYGVKWGEYDDLIIDAIAHEAQVAVCGHSHCAHIERKEDVLLLNPGSMTQPRDGKYPSYAIVEVKGGQIKEANIMQIIENENVIIHPISNRYRAR</sequence>
<dbReference type="PANTHER" id="PTHR11124">
    <property type="entry name" value="VACUOLAR SORTING PROTEIN VPS29"/>
    <property type="match status" value="1"/>
</dbReference>
<keyword evidence="5" id="KW-1185">Reference proteome</keyword>
<dbReference type="GO" id="GO:0016787">
    <property type="term" value="F:hydrolase activity"/>
    <property type="evidence" value="ECO:0007669"/>
    <property type="project" value="UniProtKB-UniRule"/>
</dbReference>
<comment type="cofactor">
    <cofactor evidence="2">
        <name>a divalent metal cation</name>
        <dbReference type="ChEBI" id="CHEBI:60240"/>
    </cofactor>
</comment>
<dbReference type="HOGENOM" id="CLU_063749_2_1_9"/>
<keyword evidence="2" id="KW-0479">Metal-binding</keyword>
<dbReference type="RefSeq" id="WP_013656145.1">
    <property type="nucleotide sequence ID" value="NC_015275.1"/>
</dbReference>